<reference evidence="1" key="1">
    <citation type="submission" date="2014-11" db="EMBL/GenBank/DDBJ databases">
        <authorList>
            <person name="Amaro Gonzalez C."/>
        </authorList>
    </citation>
    <scope>NUCLEOTIDE SEQUENCE</scope>
</reference>
<dbReference type="AlphaFoldDB" id="A0A0E9UWP1"/>
<sequence length="46" mass="4966">MSLISPESVCNEAYSRYRSFTGSYQGAAGLKPENTCEIAPSSVYSN</sequence>
<accession>A0A0E9UWP1</accession>
<organism evidence="1">
    <name type="scientific">Anguilla anguilla</name>
    <name type="common">European freshwater eel</name>
    <name type="synonym">Muraena anguilla</name>
    <dbReference type="NCBI Taxonomy" id="7936"/>
    <lineage>
        <taxon>Eukaryota</taxon>
        <taxon>Metazoa</taxon>
        <taxon>Chordata</taxon>
        <taxon>Craniata</taxon>
        <taxon>Vertebrata</taxon>
        <taxon>Euteleostomi</taxon>
        <taxon>Actinopterygii</taxon>
        <taxon>Neopterygii</taxon>
        <taxon>Teleostei</taxon>
        <taxon>Anguilliformes</taxon>
        <taxon>Anguillidae</taxon>
        <taxon>Anguilla</taxon>
    </lineage>
</organism>
<protein>
    <submittedName>
        <fullName evidence="1">Uncharacterized protein</fullName>
    </submittedName>
</protein>
<evidence type="ECO:0000313" key="1">
    <source>
        <dbReference type="EMBL" id="JAH69378.1"/>
    </source>
</evidence>
<proteinExistence type="predicted"/>
<reference evidence="1" key="2">
    <citation type="journal article" date="2015" name="Fish Shellfish Immunol.">
        <title>Early steps in the European eel (Anguilla anguilla)-Vibrio vulnificus interaction in the gills: Role of the RtxA13 toxin.</title>
        <authorList>
            <person name="Callol A."/>
            <person name="Pajuelo D."/>
            <person name="Ebbesson L."/>
            <person name="Teles M."/>
            <person name="MacKenzie S."/>
            <person name="Amaro C."/>
        </authorList>
    </citation>
    <scope>NUCLEOTIDE SEQUENCE</scope>
</reference>
<dbReference type="EMBL" id="GBXM01039199">
    <property type="protein sequence ID" value="JAH69378.1"/>
    <property type="molecule type" value="Transcribed_RNA"/>
</dbReference>
<name>A0A0E9UWP1_ANGAN</name>